<evidence type="ECO:0000313" key="2">
    <source>
        <dbReference type="Proteomes" id="UP000552836"/>
    </source>
</evidence>
<protein>
    <submittedName>
        <fullName evidence="1">Uncharacterized protein</fullName>
    </submittedName>
</protein>
<organism evidence="1 2">
    <name type="scientific">Modestobacter marinus</name>
    <dbReference type="NCBI Taxonomy" id="477641"/>
    <lineage>
        <taxon>Bacteria</taxon>
        <taxon>Bacillati</taxon>
        <taxon>Actinomycetota</taxon>
        <taxon>Actinomycetes</taxon>
        <taxon>Geodermatophilales</taxon>
        <taxon>Geodermatophilaceae</taxon>
        <taxon>Modestobacter</taxon>
    </lineage>
</organism>
<dbReference type="EMBL" id="JAAMPA010000006">
    <property type="protein sequence ID" value="NIH70256.1"/>
    <property type="molecule type" value="Genomic_DNA"/>
</dbReference>
<name>A0A846LRV3_9ACTN</name>
<comment type="caution">
    <text evidence="1">The sequence shown here is derived from an EMBL/GenBank/DDBJ whole genome shotgun (WGS) entry which is preliminary data.</text>
</comment>
<gene>
    <name evidence="1" type="ORF">FB380_004767</name>
</gene>
<dbReference type="AlphaFoldDB" id="A0A846LRV3"/>
<reference evidence="1 2" key="1">
    <citation type="submission" date="2020-02" db="EMBL/GenBank/DDBJ databases">
        <title>Sequencing the genomes of 1000 actinobacteria strains.</title>
        <authorList>
            <person name="Klenk H.-P."/>
        </authorList>
    </citation>
    <scope>NUCLEOTIDE SEQUENCE [LARGE SCALE GENOMIC DNA]</scope>
    <source>
        <strain evidence="1 2">DSM 45201</strain>
    </source>
</reference>
<sequence>MADVVALLVARSVEVLVALVVDSLVKVIG</sequence>
<proteinExistence type="predicted"/>
<accession>A0A846LRV3</accession>
<evidence type="ECO:0000313" key="1">
    <source>
        <dbReference type="EMBL" id="NIH70256.1"/>
    </source>
</evidence>
<dbReference type="Proteomes" id="UP000552836">
    <property type="component" value="Unassembled WGS sequence"/>
</dbReference>